<dbReference type="PATRIC" id="fig|158899.10.peg.4272"/>
<sequence length="390" mass="42305">MDQIRSWLRGFIPGQVMVNSTERMRACCGALLGILLTGLVSHWALGPTAALPLLIAPMGASAVLLFGVPASPLAQPWSIIGGNLVAAVIGVACARWIPDPLFATSIAVSAAIGAMFALRCLHPPSGAVALTAVLGGPAVTGLGFHFVLAPVLLNSFLLLLVALLFNNATRRRYPHVAHADPGKLHQTKDQPSGRRVGFTQEDLDYVLHQYNQVLDVSRDDLENLILQTELHAYRRRFGAITCADIMSRDVVSVEYGTSLEDAWALLLKHRIKALPVINSARRLIGIITQTDFMRQANLQVYTGFDQKLKQFIRRTTNTHSDKPEVVGQIMTSAVQSAETGAHIVELVQPLSDSGIHHIPIVDDQRRLVGMVTQSDMVAALYRGNANLTTP</sequence>
<dbReference type="Gene3D" id="3.10.580.10">
    <property type="entry name" value="CBS-domain"/>
    <property type="match status" value="1"/>
</dbReference>
<organism evidence="4">
    <name type="scientific">Collimonas fungivorans</name>
    <dbReference type="NCBI Taxonomy" id="158899"/>
    <lineage>
        <taxon>Bacteria</taxon>
        <taxon>Pseudomonadati</taxon>
        <taxon>Pseudomonadota</taxon>
        <taxon>Betaproteobacteria</taxon>
        <taxon>Burkholderiales</taxon>
        <taxon>Oxalobacteraceae</taxon>
        <taxon>Collimonas</taxon>
    </lineage>
</organism>
<feature type="domain" description="CBS" evidence="3">
    <location>
        <begin position="246"/>
        <end position="302"/>
    </location>
</feature>
<feature type="transmembrane region" description="Helical" evidence="2">
    <location>
        <begin position="103"/>
        <end position="121"/>
    </location>
</feature>
<dbReference type="OrthoDB" id="9811720at2"/>
<dbReference type="PANTHER" id="PTHR33741:SF5">
    <property type="entry name" value="TRANSMEMBRANE PROTEIN DDB_G0269096-RELATED"/>
    <property type="match status" value="1"/>
</dbReference>
<feature type="transmembrane region" description="Helical" evidence="2">
    <location>
        <begin position="26"/>
        <end position="45"/>
    </location>
</feature>
<dbReference type="SUPFAM" id="SSF54631">
    <property type="entry name" value="CBS-domain pair"/>
    <property type="match status" value="1"/>
</dbReference>
<dbReference type="CDD" id="cd04600">
    <property type="entry name" value="CBS_pair_HPP_assoc"/>
    <property type="match status" value="1"/>
</dbReference>
<feature type="domain" description="CBS" evidence="3">
    <location>
        <begin position="330"/>
        <end position="386"/>
    </location>
</feature>
<feature type="transmembrane region" description="Helical" evidence="2">
    <location>
        <begin position="77"/>
        <end position="97"/>
    </location>
</feature>
<keyword evidence="2" id="KW-1133">Transmembrane helix</keyword>
<dbReference type="InterPro" id="IPR000644">
    <property type="entry name" value="CBS_dom"/>
</dbReference>
<dbReference type="Pfam" id="PF04982">
    <property type="entry name" value="TM_HPP"/>
    <property type="match status" value="1"/>
</dbReference>
<evidence type="ECO:0000313" key="5">
    <source>
        <dbReference type="Proteomes" id="UP000072421"/>
    </source>
</evidence>
<dbReference type="InterPro" id="IPR058581">
    <property type="entry name" value="TM_HPP"/>
</dbReference>
<dbReference type="RefSeq" id="WP_061541372.1">
    <property type="nucleotide sequence ID" value="NZ_CP013232.1"/>
</dbReference>
<dbReference type="InterPro" id="IPR046342">
    <property type="entry name" value="CBS_dom_sf"/>
</dbReference>
<reference evidence="4 5" key="1">
    <citation type="submission" date="2015-11" db="EMBL/GenBank/DDBJ databases">
        <title>Exploring the genomic traits of fungus-feeding bacterial genus Collimonas.</title>
        <authorList>
            <person name="Song C."/>
            <person name="Schmidt R."/>
            <person name="de Jager V."/>
            <person name="Krzyzanowska D."/>
            <person name="Jongedijk E."/>
            <person name="Cankar K."/>
            <person name="Beekwilder J."/>
            <person name="van Veen A."/>
            <person name="de Boer W."/>
            <person name="van Veen J.A."/>
            <person name="Garbeva P."/>
        </authorList>
    </citation>
    <scope>NUCLEOTIDE SEQUENCE [LARGE SCALE GENOMIC DNA]</scope>
    <source>
        <strain evidence="4 5">Ter6</strain>
    </source>
</reference>
<dbReference type="Pfam" id="PF00571">
    <property type="entry name" value="CBS"/>
    <property type="match status" value="2"/>
</dbReference>
<keyword evidence="1" id="KW-0129">CBS domain</keyword>
<keyword evidence="2" id="KW-0472">Membrane</keyword>
<evidence type="ECO:0000256" key="2">
    <source>
        <dbReference type="SAM" id="Phobius"/>
    </source>
</evidence>
<gene>
    <name evidence="4" type="ORF">CFter6_4312</name>
</gene>
<evidence type="ECO:0000259" key="3">
    <source>
        <dbReference type="PROSITE" id="PS51371"/>
    </source>
</evidence>
<keyword evidence="2" id="KW-0812">Transmembrane</keyword>
<dbReference type="AlphaFoldDB" id="A0A127PGJ1"/>
<dbReference type="SMART" id="SM00116">
    <property type="entry name" value="CBS"/>
    <property type="match status" value="2"/>
</dbReference>
<evidence type="ECO:0000256" key="1">
    <source>
        <dbReference type="PROSITE-ProRule" id="PRU00703"/>
    </source>
</evidence>
<dbReference type="InterPro" id="IPR007065">
    <property type="entry name" value="HPP"/>
</dbReference>
<proteinExistence type="predicted"/>
<dbReference type="PROSITE" id="PS51371">
    <property type="entry name" value="CBS"/>
    <property type="match status" value="2"/>
</dbReference>
<dbReference type="EMBL" id="CP013232">
    <property type="protein sequence ID" value="AMO96908.1"/>
    <property type="molecule type" value="Genomic_DNA"/>
</dbReference>
<dbReference type="PANTHER" id="PTHR33741">
    <property type="entry name" value="TRANSMEMBRANE PROTEIN DDB_G0269096-RELATED"/>
    <property type="match status" value="1"/>
</dbReference>
<accession>A0A127PGJ1</accession>
<protein>
    <submittedName>
        <fullName evidence="4">CBS domain protein</fullName>
    </submittedName>
</protein>
<dbReference type="Proteomes" id="UP000072421">
    <property type="component" value="Chromosome"/>
</dbReference>
<evidence type="ECO:0000313" key="4">
    <source>
        <dbReference type="EMBL" id="AMO96908.1"/>
    </source>
</evidence>
<feature type="transmembrane region" description="Helical" evidence="2">
    <location>
        <begin position="142"/>
        <end position="165"/>
    </location>
</feature>
<name>A0A127PGJ1_9BURK</name>